<reference evidence="2" key="1">
    <citation type="journal article" date="2022" name="bioRxiv">
        <title>Sequencing and chromosome-scale assembly of the giantPleurodeles waltlgenome.</title>
        <authorList>
            <person name="Brown T."/>
            <person name="Elewa A."/>
            <person name="Iarovenko S."/>
            <person name="Subramanian E."/>
            <person name="Araus A.J."/>
            <person name="Petzold A."/>
            <person name="Susuki M."/>
            <person name="Suzuki K.-i.T."/>
            <person name="Hayashi T."/>
            <person name="Toyoda A."/>
            <person name="Oliveira C."/>
            <person name="Osipova E."/>
            <person name="Leigh N.D."/>
            <person name="Simon A."/>
            <person name="Yun M.H."/>
        </authorList>
    </citation>
    <scope>NUCLEOTIDE SEQUENCE</scope>
    <source>
        <strain evidence="2">20211129_DDA</strain>
        <tissue evidence="2">Liver</tissue>
    </source>
</reference>
<gene>
    <name evidence="2" type="ORF">NDU88_003421</name>
</gene>
<feature type="compositionally biased region" description="Basic and acidic residues" evidence="1">
    <location>
        <begin position="151"/>
        <end position="164"/>
    </location>
</feature>
<protein>
    <submittedName>
        <fullName evidence="2">Uncharacterized protein</fullName>
    </submittedName>
</protein>
<name>A0AAV7V0M2_PLEWA</name>
<sequence>MTESLGGFGMAPQDVVKGYSMTQRVVLQAGWEGVNEQVESTLLDYDGDYPVEAEIVEDKARDKRTVRSTNTRLQSMLVSLARLQALERAPTLKLGKKTKIAIKAPVMVCIGVDAGQGRGEAGAWLRKGRYVKNTGVRMENQKSNTGTSGGDQKEGKMQEQKGPGETKGYSQNGVDTDKSIPVTGETGDESVEGKVEEPAGKES</sequence>
<proteinExistence type="predicted"/>
<feature type="region of interest" description="Disordered" evidence="1">
    <location>
        <begin position="135"/>
        <end position="203"/>
    </location>
</feature>
<accession>A0AAV7V0M2</accession>
<organism evidence="2 3">
    <name type="scientific">Pleurodeles waltl</name>
    <name type="common">Iberian ribbed newt</name>
    <dbReference type="NCBI Taxonomy" id="8319"/>
    <lineage>
        <taxon>Eukaryota</taxon>
        <taxon>Metazoa</taxon>
        <taxon>Chordata</taxon>
        <taxon>Craniata</taxon>
        <taxon>Vertebrata</taxon>
        <taxon>Euteleostomi</taxon>
        <taxon>Amphibia</taxon>
        <taxon>Batrachia</taxon>
        <taxon>Caudata</taxon>
        <taxon>Salamandroidea</taxon>
        <taxon>Salamandridae</taxon>
        <taxon>Pleurodelinae</taxon>
        <taxon>Pleurodeles</taxon>
    </lineage>
</organism>
<evidence type="ECO:0000313" key="3">
    <source>
        <dbReference type="Proteomes" id="UP001066276"/>
    </source>
</evidence>
<feature type="compositionally biased region" description="Basic and acidic residues" evidence="1">
    <location>
        <begin position="191"/>
        <end position="203"/>
    </location>
</feature>
<dbReference type="AlphaFoldDB" id="A0AAV7V0M2"/>
<evidence type="ECO:0000313" key="2">
    <source>
        <dbReference type="EMBL" id="KAJ1194126.1"/>
    </source>
</evidence>
<evidence type="ECO:0000256" key="1">
    <source>
        <dbReference type="SAM" id="MobiDB-lite"/>
    </source>
</evidence>
<comment type="caution">
    <text evidence="2">The sequence shown here is derived from an EMBL/GenBank/DDBJ whole genome shotgun (WGS) entry which is preliminary data.</text>
</comment>
<dbReference type="EMBL" id="JANPWB010000004">
    <property type="protein sequence ID" value="KAJ1194126.1"/>
    <property type="molecule type" value="Genomic_DNA"/>
</dbReference>
<dbReference type="Proteomes" id="UP001066276">
    <property type="component" value="Chromosome 2_2"/>
</dbReference>
<keyword evidence="3" id="KW-1185">Reference proteome</keyword>